<gene>
    <name evidence="3" type="ORF">GJ689_09465</name>
</gene>
<evidence type="ECO:0000313" key="4">
    <source>
        <dbReference type="Proteomes" id="UP000438991"/>
    </source>
</evidence>
<evidence type="ECO:0000259" key="2">
    <source>
        <dbReference type="Pfam" id="PF01425"/>
    </source>
</evidence>
<dbReference type="SUPFAM" id="SSF75304">
    <property type="entry name" value="Amidase signature (AS) enzymes"/>
    <property type="match status" value="1"/>
</dbReference>
<feature type="compositionally biased region" description="Low complexity" evidence="1">
    <location>
        <begin position="14"/>
        <end position="24"/>
    </location>
</feature>
<feature type="domain" description="Amidase" evidence="2">
    <location>
        <begin position="309"/>
        <end position="415"/>
    </location>
</feature>
<proteinExistence type="predicted"/>
<dbReference type="InterPro" id="IPR036928">
    <property type="entry name" value="AS_sf"/>
</dbReference>
<dbReference type="InterPro" id="IPR023631">
    <property type="entry name" value="Amidase_dom"/>
</dbReference>
<dbReference type="EMBL" id="WNKV01000006">
    <property type="protein sequence ID" value="MTW16439.1"/>
    <property type="molecule type" value="Genomic_DNA"/>
</dbReference>
<protein>
    <submittedName>
        <fullName evidence="3">Amidase</fullName>
        <ecNumber evidence="3">3.5.1.4</ecNumber>
    </submittedName>
</protein>
<accession>A0A9X4XMV0</accession>
<comment type="caution">
    <text evidence="3">The sequence shown here is derived from an EMBL/GenBank/DDBJ whole genome shotgun (WGS) entry which is preliminary data.</text>
</comment>
<dbReference type="PANTHER" id="PTHR46310:SF7">
    <property type="entry name" value="AMIDASE 1"/>
    <property type="match status" value="1"/>
</dbReference>
<dbReference type="Gene3D" id="3.90.1300.10">
    <property type="entry name" value="Amidase signature (AS) domain"/>
    <property type="match status" value="1"/>
</dbReference>
<dbReference type="Pfam" id="PF01425">
    <property type="entry name" value="Amidase"/>
    <property type="match status" value="2"/>
</dbReference>
<dbReference type="EC" id="3.5.1.4" evidence="3"/>
<feature type="region of interest" description="Disordered" evidence="1">
    <location>
        <begin position="1"/>
        <end position="30"/>
    </location>
</feature>
<dbReference type="AlphaFoldDB" id="A0A9X4XMV0"/>
<evidence type="ECO:0000313" key="3">
    <source>
        <dbReference type="EMBL" id="MTW16439.1"/>
    </source>
</evidence>
<sequence length="429" mass="43591">MRPPSLTRRSAGTRSAGPSRPSSRPNHEVPAMPTATFRSAFVPHDLDAPVTGAPAGPLAGLTVAVKDMYDIAGAPTGGGSPDWLAAHPPAATHAAVVAKLLAAGATIMGKTVCDEFFFSVTGANAHYGTPVNPRAAGRMPGGSSAGSASAAASGICDAAIGSDTGGSVRIPAAFCGLYGLRPTHGRIDMTGAMAMAPSFDVGGWMAATPGVFRAVGPVLLGGRAVPTGIDKAIVLDDAFAEADPDIAALLRQAIAAMADRLPPIVPGAIAPDGFDPWREAFRIVQGREVWQVYGGFIESRQPRLGPGVRDRMAFAATVSEEDAAEAYAVKRRAAEWIGGVAQPGTVLVLPTAPCIAPKTDASGEGLESFRVRVMRLTCIAGMGGLPQLTVPVGTIAGCPVGLSFIGWAGGDEALLDLAVRLAPFMGAVG</sequence>
<reference evidence="3 4" key="1">
    <citation type="submission" date="2019-11" db="EMBL/GenBank/DDBJ databases">
        <title>Whole-genome sequence of Rhodoplanes serenus DSM 18633, type strain.</title>
        <authorList>
            <person name="Kyndt J.A."/>
            <person name="Meyer T.E."/>
        </authorList>
    </citation>
    <scope>NUCLEOTIDE SEQUENCE [LARGE SCALE GENOMIC DNA]</scope>
    <source>
        <strain evidence="3 4">DSM 18633</strain>
    </source>
</reference>
<feature type="domain" description="Amidase" evidence="2">
    <location>
        <begin position="46"/>
        <end position="207"/>
    </location>
</feature>
<dbReference type="PANTHER" id="PTHR46310">
    <property type="entry name" value="AMIDASE 1"/>
    <property type="match status" value="1"/>
</dbReference>
<organism evidence="3 4">
    <name type="scientific">Rhodoplanes serenus</name>
    <dbReference type="NCBI Taxonomy" id="200615"/>
    <lineage>
        <taxon>Bacteria</taxon>
        <taxon>Pseudomonadati</taxon>
        <taxon>Pseudomonadota</taxon>
        <taxon>Alphaproteobacteria</taxon>
        <taxon>Hyphomicrobiales</taxon>
        <taxon>Nitrobacteraceae</taxon>
        <taxon>Rhodoplanes</taxon>
    </lineage>
</organism>
<evidence type="ECO:0000256" key="1">
    <source>
        <dbReference type="SAM" id="MobiDB-lite"/>
    </source>
</evidence>
<dbReference type="Proteomes" id="UP000438991">
    <property type="component" value="Unassembled WGS sequence"/>
</dbReference>
<dbReference type="NCBIfam" id="NF006169">
    <property type="entry name" value="PRK08310.1"/>
    <property type="match status" value="1"/>
</dbReference>
<keyword evidence="3" id="KW-0378">Hydrolase</keyword>
<name>A0A9X4XMV0_9BRAD</name>
<dbReference type="GO" id="GO:0004040">
    <property type="term" value="F:amidase activity"/>
    <property type="evidence" value="ECO:0007669"/>
    <property type="project" value="UniProtKB-EC"/>
</dbReference>